<dbReference type="EMBL" id="JAEUBF010000206">
    <property type="protein sequence ID" value="KAH3679863.1"/>
    <property type="molecule type" value="Genomic_DNA"/>
</dbReference>
<feature type="transmembrane region" description="Helical" evidence="1">
    <location>
        <begin position="284"/>
        <end position="301"/>
    </location>
</feature>
<reference evidence="3" key="1">
    <citation type="journal article" date="2021" name="Open Biol.">
        <title>Shared evolutionary footprints suggest mitochondrial oxidative damage underlies multiple complex I losses in fungi.</title>
        <authorList>
            <person name="Schikora-Tamarit M.A."/>
            <person name="Marcet-Houben M."/>
            <person name="Nosek J."/>
            <person name="Gabaldon T."/>
        </authorList>
    </citation>
    <scope>NUCLEOTIDE SEQUENCE</scope>
    <source>
        <strain evidence="3">CBS6341</strain>
    </source>
</reference>
<evidence type="ECO:0000313" key="3">
    <source>
        <dbReference type="EMBL" id="KAH3679863.1"/>
    </source>
</evidence>
<dbReference type="Proteomes" id="UP000769528">
    <property type="component" value="Unassembled WGS sequence"/>
</dbReference>
<keyword evidence="1" id="KW-0812">Transmembrane</keyword>
<evidence type="ECO:0000259" key="2">
    <source>
        <dbReference type="Pfam" id="PF21902"/>
    </source>
</evidence>
<proteinExistence type="predicted"/>
<feature type="transmembrane region" description="Helical" evidence="1">
    <location>
        <begin position="376"/>
        <end position="399"/>
    </location>
</feature>
<feature type="domain" description="PTM1-like N-terminal" evidence="2">
    <location>
        <begin position="32"/>
        <end position="122"/>
    </location>
</feature>
<keyword evidence="4" id="KW-1185">Reference proteome</keyword>
<sequence>MVAYITLTTFLQCSPFESPQTIFNSSLEVKTESEITIALYALRDSINSNLPLDPSSEILDLCDTRAVQHGLCSDDQLDKFIISGETREQVINQQLSKGEVVKYDINTKGLYCVYAYSKEDEVDLQVKSRHSYNMDLSIEEYNQFTALTFILLVEFITVSIYLLLKLKTIAKSSQITLNVLILTLTVFGYHTLLFFSLLLKGVIISSFLGKVFDDIVKLLSQALLLYRVFTWSIFNFNFKEWEDNELKAFKGIRFGFTLYSVTYVLTKSIQYLNLHPKIETGVNFLNGATFFYIVFKVIKLFKQTLKVLIERNEDPIFIKNFKATKNLFLYVPLFLGLTSIFTIISLTAKGSSYGNIRDFDKNFINNLEITIRVDSWFAILSNLSGFSLILISIALFYIWEPVKVNGSINLNENEINNGTEVFDVESEEAIPSNEFYKKG</sequence>
<protein>
    <recommendedName>
        <fullName evidence="2">PTM1-like N-terminal domain-containing protein</fullName>
    </recommendedName>
</protein>
<gene>
    <name evidence="3" type="ORF">WICMUC_000606</name>
</gene>
<dbReference type="OrthoDB" id="10595381at2759"/>
<keyword evidence="1" id="KW-1133">Transmembrane helix</keyword>
<evidence type="ECO:0000313" key="4">
    <source>
        <dbReference type="Proteomes" id="UP000769528"/>
    </source>
</evidence>
<dbReference type="InterPro" id="IPR053938">
    <property type="entry name" value="PTM1-like_N"/>
</dbReference>
<keyword evidence="1" id="KW-0472">Membrane</keyword>
<feature type="transmembrane region" description="Helical" evidence="1">
    <location>
        <begin position="327"/>
        <end position="348"/>
    </location>
</feature>
<evidence type="ECO:0000256" key="1">
    <source>
        <dbReference type="SAM" id="Phobius"/>
    </source>
</evidence>
<reference evidence="3" key="2">
    <citation type="submission" date="2021-01" db="EMBL/GenBank/DDBJ databases">
        <authorList>
            <person name="Schikora-Tamarit M.A."/>
        </authorList>
    </citation>
    <scope>NUCLEOTIDE SEQUENCE</scope>
    <source>
        <strain evidence="3">CBS6341</strain>
    </source>
</reference>
<accession>A0A9P8THL2</accession>
<dbReference type="Pfam" id="PF21902">
    <property type="entry name" value="PTM1-like_N"/>
    <property type="match status" value="1"/>
</dbReference>
<feature type="transmembrane region" description="Helical" evidence="1">
    <location>
        <begin position="144"/>
        <end position="164"/>
    </location>
</feature>
<name>A0A9P8THL2_9ASCO</name>
<feature type="transmembrane region" description="Helical" evidence="1">
    <location>
        <begin position="176"/>
        <end position="198"/>
    </location>
</feature>
<feature type="transmembrane region" description="Helical" evidence="1">
    <location>
        <begin position="218"/>
        <end position="238"/>
    </location>
</feature>
<feature type="transmembrane region" description="Helical" evidence="1">
    <location>
        <begin position="250"/>
        <end position="272"/>
    </location>
</feature>
<dbReference type="AlphaFoldDB" id="A0A9P8THL2"/>
<comment type="caution">
    <text evidence="3">The sequence shown here is derived from an EMBL/GenBank/DDBJ whole genome shotgun (WGS) entry which is preliminary data.</text>
</comment>
<organism evidence="3 4">
    <name type="scientific">Wickerhamomyces mucosus</name>
    <dbReference type="NCBI Taxonomy" id="1378264"/>
    <lineage>
        <taxon>Eukaryota</taxon>
        <taxon>Fungi</taxon>
        <taxon>Dikarya</taxon>
        <taxon>Ascomycota</taxon>
        <taxon>Saccharomycotina</taxon>
        <taxon>Saccharomycetes</taxon>
        <taxon>Phaffomycetales</taxon>
        <taxon>Wickerhamomycetaceae</taxon>
        <taxon>Wickerhamomyces</taxon>
    </lineage>
</organism>